<keyword evidence="1" id="KW-0812">Transmembrane</keyword>
<evidence type="ECO:0000313" key="2">
    <source>
        <dbReference type="EMBL" id="KAL0568555.1"/>
    </source>
</evidence>
<evidence type="ECO:0000256" key="1">
    <source>
        <dbReference type="SAM" id="Phobius"/>
    </source>
</evidence>
<comment type="caution">
    <text evidence="2">The sequence shown here is derived from an EMBL/GenBank/DDBJ whole genome shotgun (WGS) entry which is preliminary data.</text>
</comment>
<sequence>MPPTAQIENTFGWLFIGAMAACALWGVTCIQTWWYFDHYRKDTFWLKIIVAITWVSDTVHQALITYAVYKYTISHWGDLDFIVSMDIQNPVVVVVVGILVLSALGTSVAYVTVGIVDKLDTVEKLKRLKALSM</sequence>
<gene>
    <name evidence="2" type="ORF">V5O48_013434</name>
</gene>
<feature type="transmembrane region" description="Helical" evidence="1">
    <location>
        <begin position="12"/>
        <end position="36"/>
    </location>
</feature>
<keyword evidence="1" id="KW-1133">Transmembrane helix</keyword>
<evidence type="ECO:0000313" key="3">
    <source>
        <dbReference type="Proteomes" id="UP001465976"/>
    </source>
</evidence>
<dbReference type="EMBL" id="JBAHYK010001312">
    <property type="protein sequence ID" value="KAL0568555.1"/>
    <property type="molecule type" value="Genomic_DNA"/>
</dbReference>
<feature type="transmembrane region" description="Helical" evidence="1">
    <location>
        <begin position="89"/>
        <end position="116"/>
    </location>
</feature>
<dbReference type="Proteomes" id="UP001465976">
    <property type="component" value="Unassembled WGS sequence"/>
</dbReference>
<accession>A0ABR3F059</accession>
<feature type="non-terminal residue" evidence="2">
    <location>
        <position position="133"/>
    </location>
</feature>
<keyword evidence="1" id="KW-0472">Membrane</keyword>
<reference evidence="2 3" key="1">
    <citation type="submission" date="2024-02" db="EMBL/GenBank/DDBJ databases">
        <title>A draft genome for the cacao thread blight pathogen Marasmius crinis-equi.</title>
        <authorList>
            <person name="Cohen S.P."/>
            <person name="Baruah I.K."/>
            <person name="Amoako-Attah I."/>
            <person name="Bukari Y."/>
            <person name="Meinhardt L.W."/>
            <person name="Bailey B.A."/>
        </authorList>
    </citation>
    <scope>NUCLEOTIDE SEQUENCE [LARGE SCALE GENOMIC DNA]</scope>
    <source>
        <strain evidence="2 3">GH-76</strain>
    </source>
</reference>
<protein>
    <submittedName>
        <fullName evidence="2">Uncharacterized protein</fullName>
    </submittedName>
</protein>
<keyword evidence="3" id="KW-1185">Reference proteome</keyword>
<organism evidence="2 3">
    <name type="scientific">Marasmius crinis-equi</name>
    <dbReference type="NCBI Taxonomy" id="585013"/>
    <lineage>
        <taxon>Eukaryota</taxon>
        <taxon>Fungi</taxon>
        <taxon>Dikarya</taxon>
        <taxon>Basidiomycota</taxon>
        <taxon>Agaricomycotina</taxon>
        <taxon>Agaricomycetes</taxon>
        <taxon>Agaricomycetidae</taxon>
        <taxon>Agaricales</taxon>
        <taxon>Marasmiineae</taxon>
        <taxon>Marasmiaceae</taxon>
        <taxon>Marasmius</taxon>
    </lineage>
</organism>
<name>A0ABR3F059_9AGAR</name>
<proteinExistence type="predicted"/>